<keyword evidence="7 10" id="KW-0697">Rotamase</keyword>
<keyword evidence="15" id="KW-1185">Reference proteome</keyword>
<proteinExistence type="predicted"/>
<evidence type="ECO:0000259" key="13">
    <source>
        <dbReference type="PROSITE" id="PS50222"/>
    </source>
</evidence>
<evidence type="ECO:0000259" key="12">
    <source>
        <dbReference type="PROSITE" id="PS50059"/>
    </source>
</evidence>
<feature type="domain" description="EF-hand" evidence="13">
    <location>
        <begin position="439"/>
        <end position="472"/>
    </location>
</feature>
<dbReference type="SMART" id="SM00054">
    <property type="entry name" value="EFh"/>
    <property type="match status" value="2"/>
</dbReference>
<comment type="catalytic activity">
    <reaction evidence="1 10">
        <text>[protein]-peptidylproline (omega=180) = [protein]-peptidylproline (omega=0)</text>
        <dbReference type="Rhea" id="RHEA:16237"/>
        <dbReference type="Rhea" id="RHEA-COMP:10747"/>
        <dbReference type="Rhea" id="RHEA-COMP:10748"/>
        <dbReference type="ChEBI" id="CHEBI:83833"/>
        <dbReference type="ChEBI" id="CHEBI:83834"/>
        <dbReference type="EC" id="5.2.1.8"/>
    </reaction>
</comment>
<evidence type="ECO:0000313" key="15">
    <source>
        <dbReference type="Proteomes" id="UP000719412"/>
    </source>
</evidence>
<sequence>MGIFMVTEAAGPSRERRVPRIHGGIRKDRSVDLPCPPNPDDDNNLGENEGGRRASQTTQHTPLQLNRITAAPDGAAVNPIKVQDNKSQSAPDLDRYILAVRSPPPEIFRTDPRRPQFDESLGKTERSCWLLTFLWKKHLCDPAEYAPKVVVWHRFSRWIFPINRSASISSSSNTSDHFLDRTGGPGARAGPLFRRINIQIRSFGVPPSVVVFEFFRCTTACRAHLRRPTFSKANIQNGAFAAVKRNLELCFVIKKTHGNHGITKFHRIMKIPPEVEDTSSPPRSCPTRNFPHRRTPTIDRSIFGRAVSGSAAKAGTVIRHLDREQPFSFQLGVGQVIKGWDQGLLDMCVGEKRKLTIPPNLGYGDRGAGNVIPGGATLLFEVELLSIGDSPPTTNVFKEIDNDKDNQLSREEVSEYLKKQMVAAEGEAPSEEMKNMLADHDKLVEEIFQHEDKDKNGFISHDEFSGPKHDEL</sequence>
<dbReference type="FunFam" id="3.10.50.40:FF:000006">
    <property type="entry name" value="Peptidyl-prolyl cis-trans isomerase"/>
    <property type="match status" value="1"/>
</dbReference>
<keyword evidence="4" id="KW-0677">Repeat</keyword>
<feature type="region of interest" description="Disordered" evidence="11">
    <location>
        <begin position="449"/>
        <end position="472"/>
    </location>
</feature>
<evidence type="ECO:0000256" key="5">
    <source>
        <dbReference type="ARBA" id="ARBA00022824"/>
    </source>
</evidence>
<evidence type="ECO:0000256" key="6">
    <source>
        <dbReference type="ARBA" id="ARBA00022837"/>
    </source>
</evidence>
<dbReference type="EC" id="5.2.1.8" evidence="2 10"/>
<evidence type="ECO:0000256" key="7">
    <source>
        <dbReference type="ARBA" id="ARBA00023110"/>
    </source>
</evidence>
<dbReference type="InterPro" id="IPR002048">
    <property type="entry name" value="EF_hand_dom"/>
</dbReference>
<dbReference type="PANTHER" id="PTHR46222">
    <property type="entry name" value="PEPTIDYL-PROLYL CIS-TRANS ISOMERASE FKBP7/14"/>
    <property type="match status" value="1"/>
</dbReference>
<dbReference type="Gene3D" id="1.10.238.10">
    <property type="entry name" value="EF-hand"/>
    <property type="match status" value="1"/>
</dbReference>
<dbReference type="PROSITE" id="PS00018">
    <property type="entry name" value="EF_HAND_1"/>
    <property type="match status" value="2"/>
</dbReference>
<dbReference type="SUPFAM" id="SSF54534">
    <property type="entry name" value="FKBP-like"/>
    <property type="match status" value="1"/>
</dbReference>
<evidence type="ECO:0000256" key="4">
    <source>
        <dbReference type="ARBA" id="ARBA00022737"/>
    </source>
</evidence>
<evidence type="ECO:0000256" key="8">
    <source>
        <dbReference type="ARBA" id="ARBA00023180"/>
    </source>
</evidence>
<dbReference type="PANTHER" id="PTHR46222:SF3">
    <property type="entry name" value="PEPTIDYLPROLYL ISOMERASE"/>
    <property type="match status" value="1"/>
</dbReference>
<keyword evidence="8" id="KW-0325">Glycoprotein</keyword>
<gene>
    <name evidence="14" type="ORF">GEV33_013097</name>
</gene>
<dbReference type="GO" id="GO:0005509">
    <property type="term" value="F:calcium ion binding"/>
    <property type="evidence" value="ECO:0007669"/>
    <property type="project" value="InterPro"/>
</dbReference>
<dbReference type="InterPro" id="IPR046357">
    <property type="entry name" value="PPIase_dom_sf"/>
</dbReference>
<keyword evidence="9 10" id="KW-0413">Isomerase</keyword>
<comment type="caution">
    <text evidence="14">The sequence shown here is derived from an EMBL/GenBank/DDBJ whole genome shotgun (WGS) entry which is preliminary data.</text>
</comment>
<dbReference type="GO" id="GO:0005783">
    <property type="term" value="C:endoplasmic reticulum"/>
    <property type="evidence" value="ECO:0007669"/>
    <property type="project" value="UniProtKB-ARBA"/>
</dbReference>
<name>A0A8J6L2Y3_TENMO</name>
<evidence type="ECO:0000313" key="14">
    <source>
        <dbReference type="EMBL" id="KAH0809694.1"/>
    </source>
</evidence>
<evidence type="ECO:0000256" key="10">
    <source>
        <dbReference type="PROSITE-ProRule" id="PRU00277"/>
    </source>
</evidence>
<evidence type="ECO:0000256" key="2">
    <source>
        <dbReference type="ARBA" id="ARBA00013194"/>
    </source>
</evidence>
<protein>
    <recommendedName>
        <fullName evidence="2 10">peptidylprolyl isomerase</fullName>
        <ecNumber evidence="2 10">5.2.1.8</ecNumber>
    </recommendedName>
</protein>
<dbReference type="PROSITE" id="PS50222">
    <property type="entry name" value="EF_HAND_2"/>
    <property type="match status" value="2"/>
</dbReference>
<dbReference type="Gene3D" id="3.10.50.40">
    <property type="match status" value="1"/>
</dbReference>
<dbReference type="PROSITE" id="PS50059">
    <property type="entry name" value="FKBP_PPIASE"/>
    <property type="match status" value="1"/>
</dbReference>
<keyword evidence="5" id="KW-0256">Endoplasmic reticulum</keyword>
<feature type="domain" description="PPIase FKBP-type" evidence="12">
    <location>
        <begin position="299"/>
        <end position="388"/>
    </location>
</feature>
<feature type="region of interest" description="Disordered" evidence="11">
    <location>
        <begin position="1"/>
        <end position="61"/>
    </location>
</feature>
<organism evidence="14 15">
    <name type="scientific">Tenebrio molitor</name>
    <name type="common">Yellow mealworm beetle</name>
    <dbReference type="NCBI Taxonomy" id="7067"/>
    <lineage>
        <taxon>Eukaryota</taxon>
        <taxon>Metazoa</taxon>
        <taxon>Ecdysozoa</taxon>
        <taxon>Arthropoda</taxon>
        <taxon>Hexapoda</taxon>
        <taxon>Insecta</taxon>
        <taxon>Pterygota</taxon>
        <taxon>Neoptera</taxon>
        <taxon>Endopterygota</taxon>
        <taxon>Coleoptera</taxon>
        <taxon>Polyphaga</taxon>
        <taxon>Cucujiformia</taxon>
        <taxon>Tenebrionidae</taxon>
        <taxon>Tenebrio</taxon>
    </lineage>
</organism>
<evidence type="ECO:0000256" key="11">
    <source>
        <dbReference type="SAM" id="MobiDB-lite"/>
    </source>
</evidence>
<dbReference type="InterPro" id="IPR052273">
    <property type="entry name" value="PPIase_FKBP"/>
</dbReference>
<evidence type="ECO:0000256" key="1">
    <source>
        <dbReference type="ARBA" id="ARBA00000971"/>
    </source>
</evidence>
<evidence type="ECO:0000256" key="3">
    <source>
        <dbReference type="ARBA" id="ARBA00022729"/>
    </source>
</evidence>
<dbReference type="Pfam" id="PF13499">
    <property type="entry name" value="EF-hand_7"/>
    <property type="match status" value="1"/>
</dbReference>
<reference evidence="14" key="1">
    <citation type="journal article" date="2020" name="J Insects Food Feed">
        <title>The yellow mealworm (Tenebrio molitor) genome: a resource for the emerging insects as food and feed industry.</title>
        <authorList>
            <person name="Eriksson T."/>
            <person name="Andere A."/>
            <person name="Kelstrup H."/>
            <person name="Emery V."/>
            <person name="Picard C."/>
        </authorList>
    </citation>
    <scope>NUCLEOTIDE SEQUENCE</scope>
    <source>
        <strain evidence="14">Stoneville</strain>
        <tissue evidence="14">Whole head</tissue>
    </source>
</reference>
<dbReference type="EMBL" id="JABDTM020027977">
    <property type="protein sequence ID" value="KAH0809694.1"/>
    <property type="molecule type" value="Genomic_DNA"/>
</dbReference>
<reference evidence="14" key="2">
    <citation type="submission" date="2021-08" db="EMBL/GenBank/DDBJ databases">
        <authorList>
            <person name="Eriksson T."/>
        </authorList>
    </citation>
    <scope>NUCLEOTIDE SEQUENCE</scope>
    <source>
        <strain evidence="14">Stoneville</strain>
        <tissue evidence="14">Whole head</tissue>
    </source>
</reference>
<dbReference type="InterPro" id="IPR011992">
    <property type="entry name" value="EF-hand-dom_pair"/>
</dbReference>
<dbReference type="Proteomes" id="UP000719412">
    <property type="component" value="Unassembled WGS sequence"/>
</dbReference>
<dbReference type="GO" id="GO:0003755">
    <property type="term" value="F:peptidyl-prolyl cis-trans isomerase activity"/>
    <property type="evidence" value="ECO:0007669"/>
    <property type="project" value="UniProtKB-KW"/>
</dbReference>
<keyword evidence="3" id="KW-0732">Signal</keyword>
<dbReference type="CDD" id="cd00051">
    <property type="entry name" value="EFh"/>
    <property type="match status" value="1"/>
</dbReference>
<dbReference type="InterPro" id="IPR001179">
    <property type="entry name" value="PPIase_FKBP_dom"/>
</dbReference>
<dbReference type="SUPFAM" id="SSF47473">
    <property type="entry name" value="EF-hand"/>
    <property type="match status" value="1"/>
</dbReference>
<accession>A0A8J6L2Y3</accession>
<dbReference type="InterPro" id="IPR018247">
    <property type="entry name" value="EF_Hand_1_Ca_BS"/>
</dbReference>
<feature type="domain" description="EF-hand" evidence="13">
    <location>
        <begin position="395"/>
        <end position="423"/>
    </location>
</feature>
<dbReference type="AlphaFoldDB" id="A0A8J6L2Y3"/>
<dbReference type="Pfam" id="PF00254">
    <property type="entry name" value="FKBP_C"/>
    <property type="match status" value="1"/>
</dbReference>
<evidence type="ECO:0000256" key="9">
    <source>
        <dbReference type="ARBA" id="ARBA00023235"/>
    </source>
</evidence>
<keyword evidence="6" id="KW-0106">Calcium</keyword>